<evidence type="ECO:0000256" key="1">
    <source>
        <dbReference type="SAM" id="MobiDB-lite"/>
    </source>
</evidence>
<dbReference type="Proteomes" id="UP000192578">
    <property type="component" value="Unassembled WGS sequence"/>
</dbReference>
<evidence type="ECO:0000259" key="2">
    <source>
        <dbReference type="PROSITE" id="PS50053"/>
    </source>
</evidence>
<dbReference type="SUPFAM" id="SSF54236">
    <property type="entry name" value="Ubiquitin-like"/>
    <property type="match status" value="1"/>
</dbReference>
<dbReference type="Gene3D" id="3.10.20.90">
    <property type="entry name" value="Phosphatidylinositol 3-kinase Catalytic Subunit, Chain A, domain 1"/>
    <property type="match status" value="1"/>
</dbReference>
<feature type="region of interest" description="Disordered" evidence="1">
    <location>
        <begin position="202"/>
        <end position="270"/>
    </location>
</feature>
<organism evidence="3 4">
    <name type="scientific">Hypsibius exemplaris</name>
    <name type="common">Freshwater tardigrade</name>
    <dbReference type="NCBI Taxonomy" id="2072580"/>
    <lineage>
        <taxon>Eukaryota</taxon>
        <taxon>Metazoa</taxon>
        <taxon>Ecdysozoa</taxon>
        <taxon>Tardigrada</taxon>
        <taxon>Eutardigrada</taxon>
        <taxon>Parachela</taxon>
        <taxon>Hypsibioidea</taxon>
        <taxon>Hypsibiidae</taxon>
        <taxon>Hypsibius</taxon>
    </lineage>
</organism>
<sequence>MLVAVPNTPRTASPTDRAQHTRTAHAHSTIASTSHSRNDMFRKSLALDVDIAEEQRAVDIFLNHFKSNFHFNGEIEKEIQAVYFAADVEMSGEKRADDFESPSSVPAKGKFFKKTTSVKYFIQTSVQSDYYKDSDLVFRGKPMESLKETDAIPATVTVDILPCFDEGFLNAEKVATFGELESGDGESAFTVTTSKRLAVREPSVAGSDVARPVGKKRVTHTTFLSDDDEDSTPLDKSSKRDQNGRDKSRENSSDQHGDGEHCHIIVHKDNPVKRMKKENVVCDRLLEDEENVEADSSSSVELRIQTGSSVYHVRARKTNTVAHSKQLLDSKFGLAPEDFRISTLSTHHDEERTIRSYGLNRHSTLSISGRLRDGMFGAMPQINHFQYLVPNAENYRLFQQNWDDAAPYLSPENFIKVVMGFVSEDGAFPINKQLTKEYYRTYLRSIETIRLTLEAASIRIEQLIRILLNRMGNAVAAIKFKHWAVGQILEFYEKAEMFGANPRTPEYIQLKEKFQHKNYLAL</sequence>
<evidence type="ECO:0000313" key="4">
    <source>
        <dbReference type="Proteomes" id="UP000192578"/>
    </source>
</evidence>
<proteinExistence type="predicted"/>
<feature type="compositionally biased region" description="Basic and acidic residues" evidence="1">
    <location>
        <begin position="236"/>
        <end position="270"/>
    </location>
</feature>
<evidence type="ECO:0000313" key="3">
    <source>
        <dbReference type="EMBL" id="OQV15925.1"/>
    </source>
</evidence>
<feature type="region of interest" description="Disordered" evidence="1">
    <location>
        <begin position="1"/>
        <end position="33"/>
    </location>
</feature>
<dbReference type="InterPro" id="IPR000626">
    <property type="entry name" value="Ubiquitin-like_dom"/>
</dbReference>
<protein>
    <recommendedName>
        <fullName evidence="2">Ubiquitin-like domain-containing protein</fullName>
    </recommendedName>
</protein>
<dbReference type="AlphaFoldDB" id="A0A1W0WL27"/>
<reference evidence="4" key="1">
    <citation type="submission" date="2017-01" db="EMBL/GenBank/DDBJ databases">
        <title>Comparative genomics of anhydrobiosis in the tardigrade Hypsibius dujardini.</title>
        <authorList>
            <person name="Yoshida Y."/>
            <person name="Koutsovoulos G."/>
            <person name="Laetsch D."/>
            <person name="Stevens L."/>
            <person name="Kumar S."/>
            <person name="Horikawa D."/>
            <person name="Ishino K."/>
            <person name="Komine S."/>
            <person name="Tomita M."/>
            <person name="Blaxter M."/>
            <person name="Arakawa K."/>
        </authorList>
    </citation>
    <scope>NUCLEOTIDE SEQUENCE [LARGE SCALE GENOMIC DNA]</scope>
    <source>
        <strain evidence="4">Z151</strain>
    </source>
</reference>
<accession>A0A1W0WL27</accession>
<feature type="domain" description="Ubiquitin-like" evidence="2">
    <location>
        <begin position="298"/>
        <end position="374"/>
    </location>
</feature>
<dbReference type="EMBL" id="MTYJ01000081">
    <property type="protein sequence ID" value="OQV15925.1"/>
    <property type="molecule type" value="Genomic_DNA"/>
</dbReference>
<dbReference type="PROSITE" id="PS50053">
    <property type="entry name" value="UBIQUITIN_2"/>
    <property type="match status" value="1"/>
</dbReference>
<keyword evidence="4" id="KW-1185">Reference proteome</keyword>
<name>A0A1W0WL27_HYPEX</name>
<dbReference type="InterPro" id="IPR029071">
    <property type="entry name" value="Ubiquitin-like_domsf"/>
</dbReference>
<gene>
    <name evidence="3" type="ORF">BV898_10019</name>
</gene>
<comment type="caution">
    <text evidence="3">The sequence shown here is derived from an EMBL/GenBank/DDBJ whole genome shotgun (WGS) entry which is preliminary data.</text>
</comment>